<dbReference type="RefSeq" id="WP_394301522.1">
    <property type="nucleotide sequence ID" value="NZ_JBHMQT010000032.1"/>
</dbReference>
<dbReference type="Gene3D" id="1.10.10.10">
    <property type="entry name" value="Winged helix-like DNA-binding domain superfamily/Winged helix DNA-binding domain"/>
    <property type="match status" value="1"/>
</dbReference>
<comment type="caution">
    <text evidence="8">The sequence shown here is derived from an EMBL/GenBank/DDBJ whole genome shotgun (WGS) entry which is preliminary data.</text>
</comment>
<gene>
    <name evidence="8" type="ORF">ACFHYQ_13800</name>
</gene>
<dbReference type="Pfam" id="PF08281">
    <property type="entry name" value="Sigma70_r4_2"/>
    <property type="match status" value="1"/>
</dbReference>
<evidence type="ECO:0000313" key="9">
    <source>
        <dbReference type="Proteomes" id="UP001589870"/>
    </source>
</evidence>
<evidence type="ECO:0000313" key="8">
    <source>
        <dbReference type="EMBL" id="MFC0863368.1"/>
    </source>
</evidence>
<dbReference type="PANTHER" id="PTHR43133:SF8">
    <property type="entry name" value="RNA POLYMERASE SIGMA FACTOR HI_1459-RELATED"/>
    <property type="match status" value="1"/>
</dbReference>
<dbReference type="Pfam" id="PF04542">
    <property type="entry name" value="Sigma70_r2"/>
    <property type="match status" value="1"/>
</dbReference>
<evidence type="ECO:0000256" key="2">
    <source>
        <dbReference type="ARBA" id="ARBA00023015"/>
    </source>
</evidence>
<reference evidence="8 9" key="1">
    <citation type="submission" date="2024-09" db="EMBL/GenBank/DDBJ databases">
        <authorList>
            <person name="Sun Q."/>
            <person name="Mori K."/>
        </authorList>
    </citation>
    <scope>NUCLEOTIDE SEQUENCE [LARGE SCALE GENOMIC DNA]</scope>
    <source>
        <strain evidence="8 9">TBRC 1851</strain>
    </source>
</reference>
<dbReference type="InterPro" id="IPR013325">
    <property type="entry name" value="RNA_pol_sigma_r2"/>
</dbReference>
<evidence type="ECO:0000256" key="1">
    <source>
        <dbReference type="ARBA" id="ARBA00010641"/>
    </source>
</evidence>
<dbReference type="InterPro" id="IPR013324">
    <property type="entry name" value="RNA_pol_sigma_r3/r4-like"/>
</dbReference>
<sequence length="183" mass="21063">MLAELLVPRELTDEELAHRCIRGDRPAFNELAHRHQQRMYSICRRITCDEQDAKDALQEALIAAWRHIRDFEGRAHIGTWLYRVATNAAIDEVRRKARRPAPSGEMVLRRTDSSPLEDAVSDRMTVDWAMAKLPPQFRAAIVLREYCGLSYRAIAEIRDIPLDTVKSQISRGRQALVELLKMS</sequence>
<protein>
    <submittedName>
        <fullName evidence="8">RNA polymerase sigma factor</fullName>
    </submittedName>
</protein>
<evidence type="ECO:0000256" key="4">
    <source>
        <dbReference type="ARBA" id="ARBA00023125"/>
    </source>
</evidence>
<keyword evidence="4" id="KW-0238">DNA-binding</keyword>
<accession>A0ABV6U4J8</accession>
<dbReference type="InterPro" id="IPR013249">
    <property type="entry name" value="RNA_pol_sigma70_r4_t2"/>
</dbReference>
<evidence type="ECO:0000256" key="3">
    <source>
        <dbReference type="ARBA" id="ARBA00023082"/>
    </source>
</evidence>
<dbReference type="NCBIfam" id="TIGR02937">
    <property type="entry name" value="sigma70-ECF"/>
    <property type="match status" value="1"/>
</dbReference>
<dbReference type="Proteomes" id="UP001589870">
    <property type="component" value="Unassembled WGS sequence"/>
</dbReference>
<dbReference type="InterPro" id="IPR007627">
    <property type="entry name" value="RNA_pol_sigma70_r2"/>
</dbReference>
<comment type="similarity">
    <text evidence="1">Belongs to the sigma-70 factor family. ECF subfamily.</text>
</comment>
<dbReference type="SUPFAM" id="SSF88659">
    <property type="entry name" value="Sigma3 and sigma4 domains of RNA polymerase sigma factors"/>
    <property type="match status" value="1"/>
</dbReference>
<evidence type="ECO:0000256" key="5">
    <source>
        <dbReference type="ARBA" id="ARBA00023163"/>
    </source>
</evidence>
<dbReference type="Gene3D" id="1.10.1740.10">
    <property type="match status" value="1"/>
</dbReference>
<dbReference type="InterPro" id="IPR036388">
    <property type="entry name" value="WH-like_DNA-bd_sf"/>
</dbReference>
<evidence type="ECO:0000259" key="6">
    <source>
        <dbReference type="Pfam" id="PF04542"/>
    </source>
</evidence>
<dbReference type="InterPro" id="IPR014284">
    <property type="entry name" value="RNA_pol_sigma-70_dom"/>
</dbReference>
<keyword evidence="9" id="KW-1185">Reference proteome</keyword>
<evidence type="ECO:0000259" key="7">
    <source>
        <dbReference type="Pfam" id="PF08281"/>
    </source>
</evidence>
<organism evidence="8 9">
    <name type="scientific">Sphaerimonospora cavernae</name>
    <dbReference type="NCBI Taxonomy" id="1740611"/>
    <lineage>
        <taxon>Bacteria</taxon>
        <taxon>Bacillati</taxon>
        <taxon>Actinomycetota</taxon>
        <taxon>Actinomycetes</taxon>
        <taxon>Streptosporangiales</taxon>
        <taxon>Streptosporangiaceae</taxon>
        <taxon>Sphaerimonospora</taxon>
    </lineage>
</organism>
<dbReference type="InterPro" id="IPR039425">
    <property type="entry name" value="RNA_pol_sigma-70-like"/>
</dbReference>
<feature type="domain" description="RNA polymerase sigma factor 70 region 4 type 2" evidence="7">
    <location>
        <begin position="129"/>
        <end position="176"/>
    </location>
</feature>
<keyword evidence="2" id="KW-0805">Transcription regulation</keyword>
<dbReference type="EMBL" id="JBHMQT010000032">
    <property type="protein sequence ID" value="MFC0863368.1"/>
    <property type="molecule type" value="Genomic_DNA"/>
</dbReference>
<dbReference type="PANTHER" id="PTHR43133">
    <property type="entry name" value="RNA POLYMERASE ECF-TYPE SIGMA FACTO"/>
    <property type="match status" value="1"/>
</dbReference>
<name>A0ABV6U4J8_9ACTN</name>
<proteinExistence type="inferred from homology"/>
<keyword evidence="3" id="KW-0731">Sigma factor</keyword>
<dbReference type="CDD" id="cd06171">
    <property type="entry name" value="Sigma70_r4"/>
    <property type="match status" value="1"/>
</dbReference>
<dbReference type="SUPFAM" id="SSF88946">
    <property type="entry name" value="Sigma2 domain of RNA polymerase sigma factors"/>
    <property type="match status" value="1"/>
</dbReference>
<keyword evidence="5" id="KW-0804">Transcription</keyword>
<feature type="domain" description="RNA polymerase sigma-70 region 2" evidence="6">
    <location>
        <begin position="31"/>
        <end position="99"/>
    </location>
</feature>